<keyword evidence="2" id="KW-0812">Transmembrane</keyword>
<gene>
    <name evidence="3" type="ORF">HJG59_000266</name>
</gene>
<feature type="region of interest" description="Disordered" evidence="1">
    <location>
        <begin position="1"/>
        <end position="29"/>
    </location>
</feature>
<feature type="transmembrane region" description="Helical" evidence="2">
    <location>
        <begin position="140"/>
        <end position="162"/>
    </location>
</feature>
<accession>A0A7J8D9X4</accession>
<evidence type="ECO:0000256" key="1">
    <source>
        <dbReference type="SAM" id="MobiDB-lite"/>
    </source>
</evidence>
<comment type="caution">
    <text evidence="3">The sequence shown here is derived from an EMBL/GenBank/DDBJ whole genome shotgun (WGS) entry which is preliminary data.</text>
</comment>
<organism evidence="3 4">
    <name type="scientific">Molossus molossus</name>
    <name type="common">Pallas' mastiff bat</name>
    <name type="synonym">Vespertilio molossus</name>
    <dbReference type="NCBI Taxonomy" id="27622"/>
    <lineage>
        <taxon>Eukaryota</taxon>
        <taxon>Metazoa</taxon>
        <taxon>Chordata</taxon>
        <taxon>Craniata</taxon>
        <taxon>Vertebrata</taxon>
        <taxon>Euteleostomi</taxon>
        <taxon>Mammalia</taxon>
        <taxon>Eutheria</taxon>
        <taxon>Laurasiatheria</taxon>
        <taxon>Chiroptera</taxon>
        <taxon>Yangochiroptera</taxon>
        <taxon>Molossidae</taxon>
        <taxon>Molossus</taxon>
    </lineage>
</organism>
<keyword evidence="4" id="KW-1185">Reference proteome</keyword>
<sequence>MTQAEKGDVENGKEKGGEKEKEQRGVKRPIVPALVPESLQEQIQSNFIVVIHPGSTTLRIGRATDTLPASIPHVIARRHKQQGQPLYKDNWLLREGLNKPESNEQRQNGLKMVDQAIWSKKMSNGTRRIPVSPEQVWSQLFRFILLVQLLYHNAIHVLYLFYYASAIRDFL</sequence>
<evidence type="ECO:0000313" key="3">
    <source>
        <dbReference type="EMBL" id="KAF6419826.1"/>
    </source>
</evidence>
<keyword evidence="2" id="KW-0472">Membrane</keyword>
<reference evidence="3 4" key="1">
    <citation type="journal article" date="2020" name="Nature">
        <title>Six reference-quality genomes reveal evolution of bat adaptations.</title>
        <authorList>
            <person name="Jebb D."/>
            <person name="Huang Z."/>
            <person name="Pippel M."/>
            <person name="Hughes G.M."/>
            <person name="Lavrichenko K."/>
            <person name="Devanna P."/>
            <person name="Winkler S."/>
            <person name="Jermiin L.S."/>
            <person name="Skirmuntt E.C."/>
            <person name="Katzourakis A."/>
            <person name="Burkitt-Gray L."/>
            <person name="Ray D.A."/>
            <person name="Sullivan K.A.M."/>
            <person name="Roscito J.G."/>
            <person name="Kirilenko B.M."/>
            <person name="Davalos L.M."/>
            <person name="Corthals A.P."/>
            <person name="Power M.L."/>
            <person name="Jones G."/>
            <person name="Ransome R.D."/>
            <person name="Dechmann D.K.N."/>
            <person name="Locatelli A.G."/>
            <person name="Puechmaille S.J."/>
            <person name="Fedrigo O."/>
            <person name="Jarvis E.D."/>
            <person name="Hiller M."/>
            <person name="Vernes S.C."/>
            <person name="Myers E.W."/>
            <person name="Teeling E.C."/>
        </authorList>
    </citation>
    <scope>NUCLEOTIDE SEQUENCE [LARGE SCALE GENOMIC DNA]</scope>
    <source>
        <strain evidence="3">MMolMol1</strain>
        <tissue evidence="3">Muscle</tissue>
    </source>
</reference>
<dbReference type="Proteomes" id="UP000550707">
    <property type="component" value="Unassembled WGS sequence"/>
</dbReference>
<dbReference type="Gene3D" id="3.30.420.40">
    <property type="match status" value="1"/>
</dbReference>
<proteinExistence type="predicted"/>
<feature type="compositionally biased region" description="Basic and acidic residues" evidence="1">
    <location>
        <begin position="1"/>
        <end position="25"/>
    </location>
</feature>
<evidence type="ECO:0000256" key="2">
    <source>
        <dbReference type="SAM" id="Phobius"/>
    </source>
</evidence>
<dbReference type="AlphaFoldDB" id="A0A7J8D9X4"/>
<dbReference type="EMBL" id="JACASF010000018">
    <property type="protein sequence ID" value="KAF6419826.1"/>
    <property type="molecule type" value="Genomic_DNA"/>
</dbReference>
<keyword evidence="2" id="KW-1133">Transmembrane helix</keyword>
<name>A0A7J8D9X4_MOLMO</name>
<evidence type="ECO:0000313" key="4">
    <source>
        <dbReference type="Proteomes" id="UP000550707"/>
    </source>
</evidence>
<protein>
    <submittedName>
        <fullName evidence="3">Actin related protein 8</fullName>
    </submittedName>
</protein>